<dbReference type="InterPro" id="IPR021370">
    <property type="entry name" value="DUF2987"/>
</dbReference>
<feature type="signal peptide" evidence="1">
    <location>
        <begin position="1"/>
        <end position="20"/>
    </location>
</feature>
<proteinExistence type="predicted"/>
<dbReference type="EMBL" id="JAKILB010000001">
    <property type="protein sequence ID" value="MCL1137326.1"/>
    <property type="molecule type" value="Genomic_DNA"/>
</dbReference>
<name>A0A9X2CF29_9GAMM</name>
<organism evidence="2 3">
    <name type="scientific">Shewanella pneumatophori</name>
    <dbReference type="NCBI Taxonomy" id="314092"/>
    <lineage>
        <taxon>Bacteria</taxon>
        <taxon>Pseudomonadati</taxon>
        <taxon>Pseudomonadota</taxon>
        <taxon>Gammaproteobacteria</taxon>
        <taxon>Alteromonadales</taxon>
        <taxon>Shewanellaceae</taxon>
        <taxon>Shewanella</taxon>
    </lineage>
</organism>
<dbReference type="Pfam" id="PF11205">
    <property type="entry name" value="DUF2987"/>
    <property type="match status" value="1"/>
</dbReference>
<comment type="caution">
    <text evidence="2">The sequence shown here is derived from an EMBL/GenBank/DDBJ whole genome shotgun (WGS) entry which is preliminary data.</text>
</comment>
<dbReference type="Proteomes" id="UP001139293">
    <property type="component" value="Unassembled WGS sequence"/>
</dbReference>
<evidence type="ECO:0000313" key="2">
    <source>
        <dbReference type="EMBL" id="MCL1137326.1"/>
    </source>
</evidence>
<evidence type="ECO:0000256" key="1">
    <source>
        <dbReference type="SAM" id="SignalP"/>
    </source>
</evidence>
<protein>
    <submittedName>
        <fullName evidence="2">DUF2987 domain-containing protein</fullName>
    </submittedName>
</protein>
<feature type="chain" id="PRO_5040962915" evidence="1">
    <location>
        <begin position="21"/>
        <end position="207"/>
    </location>
</feature>
<sequence length="207" mass="22966">MKKQLLFSCILLGFASASQAAPISLEYQGFYQRLKQVNKGNYQLVELAFSVSKANGCHVNSGTITTEKDSFPLTITKDQRLFLPYDSQLKSDRALINLDVQGSADTCAIAMQVRAKNTKQEYSQSELQQVADEMNALLDRMQGFPMRYFAADIAGLNLEFDGDATVYIDDKAIPVTGTYRLTTSELNDLSRLKTSVAPKVISPWTAK</sequence>
<reference evidence="2" key="1">
    <citation type="submission" date="2022-01" db="EMBL/GenBank/DDBJ databases">
        <title>Whole genome-based taxonomy of the Shewanellaceae.</title>
        <authorList>
            <person name="Martin-Rodriguez A.J."/>
        </authorList>
    </citation>
    <scope>NUCLEOTIDE SEQUENCE</scope>
    <source>
        <strain evidence="2">KCTC 23973</strain>
    </source>
</reference>
<gene>
    <name evidence="2" type="ORF">L2740_01960</name>
</gene>
<evidence type="ECO:0000313" key="3">
    <source>
        <dbReference type="Proteomes" id="UP001139293"/>
    </source>
</evidence>
<dbReference type="RefSeq" id="WP_248948304.1">
    <property type="nucleotide sequence ID" value="NZ_JAKILB010000001.1"/>
</dbReference>
<keyword evidence="3" id="KW-1185">Reference proteome</keyword>
<keyword evidence="1" id="KW-0732">Signal</keyword>
<dbReference type="AlphaFoldDB" id="A0A9X2CF29"/>
<accession>A0A9X2CF29</accession>